<reference evidence="2 3" key="1">
    <citation type="submission" date="2020-06" db="EMBL/GenBank/DDBJ databases">
        <authorList>
            <consortium name="Wellcome Sanger Institute Data Sharing"/>
        </authorList>
    </citation>
    <scope>NUCLEOTIDE SEQUENCE [LARGE SCALE GENOMIC DNA]</scope>
</reference>
<gene>
    <name evidence="2" type="primary">FAM180A</name>
</gene>
<dbReference type="Pfam" id="PF15173">
    <property type="entry name" value="FAM180"/>
    <property type="match status" value="1"/>
</dbReference>
<keyword evidence="1" id="KW-1133">Transmembrane helix</keyword>
<proteinExistence type="predicted"/>
<dbReference type="AlphaFoldDB" id="A0AAY4BAD4"/>
<reference evidence="2" key="2">
    <citation type="submission" date="2025-08" db="UniProtKB">
        <authorList>
            <consortium name="Ensembl"/>
        </authorList>
    </citation>
    <scope>IDENTIFICATION</scope>
</reference>
<keyword evidence="1" id="KW-0812">Transmembrane</keyword>
<name>A0AAY4BAD4_9TELE</name>
<evidence type="ECO:0000313" key="2">
    <source>
        <dbReference type="Ensembl" id="ENSDCDP00010016831.1"/>
    </source>
</evidence>
<dbReference type="PANTHER" id="PTHR34034:SF2">
    <property type="entry name" value="PROTEIN FAM180A"/>
    <property type="match status" value="1"/>
</dbReference>
<keyword evidence="3" id="KW-1185">Reference proteome</keyword>
<evidence type="ECO:0000256" key="1">
    <source>
        <dbReference type="SAM" id="Phobius"/>
    </source>
</evidence>
<dbReference type="PANTHER" id="PTHR34034">
    <property type="entry name" value="PROTEIN FAM180A-RELATED"/>
    <property type="match status" value="1"/>
</dbReference>
<keyword evidence="1" id="KW-0472">Membrane</keyword>
<dbReference type="Ensembl" id="ENSDCDT00010017853.1">
    <property type="protein sequence ID" value="ENSDCDP00010016831.1"/>
    <property type="gene ID" value="ENSDCDG00010007724.1"/>
</dbReference>
<accession>A0AAY4BAD4</accession>
<reference evidence="2" key="3">
    <citation type="submission" date="2025-09" db="UniProtKB">
        <authorList>
            <consortium name="Ensembl"/>
        </authorList>
    </citation>
    <scope>IDENTIFICATION</scope>
</reference>
<dbReference type="Proteomes" id="UP000694580">
    <property type="component" value="Chromosome 15"/>
</dbReference>
<evidence type="ECO:0000313" key="3">
    <source>
        <dbReference type="Proteomes" id="UP000694580"/>
    </source>
</evidence>
<sequence length="179" mass="20197">MTKEPRSNSPASRDPLWFHGGFAASSSLLVSMCFFTSALYPEAHRVKRGSPALINPTFQESAEDAGLLYEVLLAGLHLDDEGTPLGQVDPELASLRKVQTLEVICEDVLPRRLTDIRRLLARLSLHRGALSRDDFERTVLTMVFVAQSLEHLPRGHQRELWSQTLLELQKVIKRDLTLR</sequence>
<dbReference type="InterPro" id="IPR029170">
    <property type="entry name" value="FAM180"/>
</dbReference>
<protein>
    <submittedName>
        <fullName evidence="2">Family with sequence similarity 180 member A</fullName>
    </submittedName>
</protein>
<feature type="transmembrane region" description="Helical" evidence="1">
    <location>
        <begin position="16"/>
        <end position="40"/>
    </location>
</feature>
<dbReference type="GeneTree" id="ENSGT00940000154479"/>
<organism evidence="2 3">
    <name type="scientific">Denticeps clupeoides</name>
    <name type="common">denticle herring</name>
    <dbReference type="NCBI Taxonomy" id="299321"/>
    <lineage>
        <taxon>Eukaryota</taxon>
        <taxon>Metazoa</taxon>
        <taxon>Chordata</taxon>
        <taxon>Craniata</taxon>
        <taxon>Vertebrata</taxon>
        <taxon>Euteleostomi</taxon>
        <taxon>Actinopterygii</taxon>
        <taxon>Neopterygii</taxon>
        <taxon>Teleostei</taxon>
        <taxon>Clupei</taxon>
        <taxon>Clupeiformes</taxon>
        <taxon>Denticipitoidei</taxon>
        <taxon>Denticipitidae</taxon>
        <taxon>Denticeps</taxon>
    </lineage>
</organism>